<dbReference type="Proteomes" id="UP000238563">
    <property type="component" value="Unassembled WGS sequence"/>
</dbReference>
<organism evidence="2 3">
    <name type="scientific">Phyllobacterium myrsinacearum</name>
    <dbReference type="NCBI Taxonomy" id="28101"/>
    <lineage>
        <taxon>Bacteria</taxon>
        <taxon>Pseudomonadati</taxon>
        <taxon>Pseudomonadota</taxon>
        <taxon>Alphaproteobacteria</taxon>
        <taxon>Hyphomicrobiales</taxon>
        <taxon>Phyllobacteriaceae</taxon>
        <taxon>Phyllobacterium</taxon>
    </lineage>
</organism>
<dbReference type="Pfam" id="PF21332">
    <property type="entry name" value="AmiR_N"/>
    <property type="match status" value="1"/>
</dbReference>
<feature type="domain" description="ANTAR" evidence="1">
    <location>
        <begin position="122"/>
        <end position="183"/>
    </location>
</feature>
<dbReference type="InterPro" id="IPR008327">
    <property type="entry name" value="Sig_transdc_resp-reg_antiterm"/>
</dbReference>
<protein>
    <submittedName>
        <fullName evidence="2">ANTAR domain-containing protein</fullName>
    </submittedName>
</protein>
<dbReference type="SUPFAM" id="SSF52172">
    <property type="entry name" value="CheY-like"/>
    <property type="match status" value="1"/>
</dbReference>
<dbReference type="PIRSF" id="PIRSF036382">
    <property type="entry name" value="RR_antiterm"/>
    <property type="match status" value="1"/>
</dbReference>
<dbReference type="AlphaFoldDB" id="A0A2S9JF29"/>
<dbReference type="InterPro" id="IPR011006">
    <property type="entry name" value="CheY-like_superfamily"/>
</dbReference>
<dbReference type="SMART" id="SM01012">
    <property type="entry name" value="ANTAR"/>
    <property type="match status" value="1"/>
</dbReference>
<dbReference type="OrthoDB" id="6159164at2"/>
<dbReference type="InterPro" id="IPR005561">
    <property type="entry name" value="ANTAR"/>
</dbReference>
<dbReference type="Gene3D" id="1.10.10.10">
    <property type="entry name" value="Winged helix-like DNA-binding domain superfamily/Winged helix DNA-binding domain"/>
    <property type="match status" value="1"/>
</dbReference>
<proteinExistence type="predicted"/>
<keyword evidence="3" id="KW-1185">Reference proteome</keyword>
<dbReference type="Pfam" id="PF03861">
    <property type="entry name" value="ANTAR"/>
    <property type="match status" value="1"/>
</dbReference>
<name>A0A2S9JF29_9HYPH</name>
<gene>
    <name evidence="2" type="ORF">C5750_16820</name>
</gene>
<dbReference type="GO" id="GO:0003723">
    <property type="term" value="F:RNA binding"/>
    <property type="evidence" value="ECO:0007669"/>
    <property type="project" value="InterPro"/>
</dbReference>
<dbReference type="InterPro" id="IPR036388">
    <property type="entry name" value="WH-like_DNA-bd_sf"/>
</dbReference>
<accession>A0A2S9JF29</accession>
<dbReference type="PROSITE" id="PS50921">
    <property type="entry name" value="ANTAR"/>
    <property type="match status" value="1"/>
</dbReference>
<dbReference type="Gene3D" id="3.40.50.2300">
    <property type="match status" value="1"/>
</dbReference>
<evidence type="ECO:0000313" key="3">
    <source>
        <dbReference type="Proteomes" id="UP000238563"/>
    </source>
</evidence>
<evidence type="ECO:0000259" key="1">
    <source>
        <dbReference type="PROSITE" id="PS50921"/>
    </source>
</evidence>
<sequence length="193" mass="21216">MRETPNFTGWRATILHRPDATTDRLTRQLKLLGLHVSVQWEPLASTDLPDIVLVDADQGWDDLLPWHDSKAPLPVVALLGSEAPGRIAWAMEQGAGAIIAKPVAASAVYPTLVMAVAIHAERTVALRQLQHLEERVRLRPLVHGAVQKIMAARNVDEEHAYSILRNCAMQRRFPMEQVAALILAGAEPLPEAG</sequence>
<dbReference type="EMBL" id="PVBT01000005">
    <property type="protein sequence ID" value="PRD51533.1"/>
    <property type="molecule type" value="Genomic_DNA"/>
</dbReference>
<evidence type="ECO:0000313" key="2">
    <source>
        <dbReference type="EMBL" id="PRD51533.1"/>
    </source>
</evidence>
<dbReference type="InterPro" id="IPR049021">
    <property type="entry name" value="AmiR_N"/>
</dbReference>
<dbReference type="RefSeq" id="WP_105735090.1">
    <property type="nucleotide sequence ID" value="NZ_PVBT01000005.1"/>
</dbReference>
<reference evidence="2 3" key="1">
    <citation type="submission" date="2018-02" db="EMBL/GenBank/DDBJ databases">
        <title>The draft genome of Phyllobacterium myrsinacearum DSM5892.</title>
        <authorList>
            <person name="Li L."/>
            <person name="Liu L."/>
            <person name="Zhang X."/>
            <person name="Wang T."/>
        </authorList>
    </citation>
    <scope>NUCLEOTIDE SEQUENCE [LARGE SCALE GENOMIC DNA]</scope>
    <source>
        <strain evidence="2 3">DSM 5892</strain>
    </source>
</reference>
<comment type="caution">
    <text evidence="2">The sequence shown here is derived from an EMBL/GenBank/DDBJ whole genome shotgun (WGS) entry which is preliminary data.</text>
</comment>